<dbReference type="eggNOG" id="COG1132">
    <property type="taxonomic scope" value="Bacteria"/>
</dbReference>
<keyword evidence="13" id="KW-1185">Reference proteome</keyword>
<evidence type="ECO:0000256" key="3">
    <source>
        <dbReference type="ARBA" id="ARBA00022475"/>
    </source>
</evidence>
<dbReference type="OrthoDB" id="9762778at2"/>
<feature type="domain" description="ABC transporter" evidence="10">
    <location>
        <begin position="336"/>
        <end position="569"/>
    </location>
</feature>
<evidence type="ECO:0000256" key="5">
    <source>
        <dbReference type="ARBA" id="ARBA00022741"/>
    </source>
</evidence>
<feature type="transmembrane region" description="Helical" evidence="9">
    <location>
        <begin position="56"/>
        <end position="78"/>
    </location>
</feature>
<evidence type="ECO:0000256" key="7">
    <source>
        <dbReference type="ARBA" id="ARBA00022989"/>
    </source>
</evidence>
<keyword evidence="8 9" id="KW-0472">Membrane</keyword>
<keyword evidence="2" id="KW-0813">Transport</keyword>
<sequence length="575" mass="63854">MIGLIQKIVKYTGKYAIRIRISYIFAFLKSFCAKAPYLVALFLINELMEKRADISTCIISAVILFSFLVLQSVFTALLNKYQAMAGYDLFADKRIELGNHLRKLPMGYFTEGNIGEISTVLSNDMVFIEELSMQAIGESVSDIFSQLILTVFLLILNPLIGLAALITEVIAVFVAIPMKKESMESSEGRQESIKKMTSAVLEYAQGIDVIKSFNMTGESAKEIRKSFADVARESLSFEKNHVPFERGLLMIYCIGAGAILLVSAYLFGENALRPVEFIGVLLFSFGIFASIEHYYQQMTQFTIMEIGLNKLKKIMDEKEIEDTGKDEIPVEFENELAFNNVSFSYGNEQVLKGISFSVRKGETLALVGASGSGKTTIASLLARFWDIKEGEISFRGKDIRSLPLEDLMEQISMVFQKVYLFEDTVYNNIAMGLSSVDKESVYEAARKARCYDFIMKLPYGFDTFVGSGGATLSGGEAQRISIARCILKNSPVIILDEATASIDADNESYIQAALSELCEGKTTIVIAHRLNTIKKAEKILVLDKGQIIQEGRHEELIKVTGAYRNMILAGGGESE</sequence>
<dbReference type="SMART" id="SM00382">
    <property type="entry name" value="AAA"/>
    <property type="match status" value="1"/>
</dbReference>
<reference evidence="12 13" key="1">
    <citation type="submission" date="2013-06" db="EMBL/GenBank/DDBJ databases">
        <authorList>
            <person name="Weinstock G."/>
            <person name="Sodergren E."/>
            <person name="Clifton S."/>
            <person name="Fulton L."/>
            <person name="Fulton B."/>
            <person name="Courtney L."/>
            <person name="Fronick C."/>
            <person name="Harrison M."/>
            <person name="Strong C."/>
            <person name="Farmer C."/>
            <person name="Delahaunty K."/>
            <person name="Markovic C."/>
            <person name="Hall O."/>
            <person name="Minx P."/>
            <person name="Tomlinson C."/>
            <person name="Mitreva M."/>
            <person name="Nelson J."/>
            <person name="Hou S."/>
            <person name="Wollam A."/>
            <person name="Pepin K.H."/>
            <person name="Johnson M."/>
            <person name="Bhonagiri V."/>
            <person name="Nash W.E."/>
            <person name="Warren W."/>
            <person name="Chinwalla A."/>
            <person name="Mardis E.R."/>
            <person name="Wilson R.K."/>
        </authorList>
    </citation>
    <scope>NUCLEOTIDE SEQUENCE [LARGE SCALE GENOMIC DNA]</scope>
    <source>
        <strain evidence="12 13">ATCC 51271</strain>
    </source>
</reference>
<dbReference type="GO" id="GO:0016887">
    <property type="term" value="F:ATP hydrolysis activity"/>
    <property type="evidence" value="ECO:0007669"/>
    <property type="project" value="InterPro"/>
</dbReference>
<dbReference type="Pfam" id="PF00005">
    <property type="entry name" value="ABC_tran"/>
    <property type="match status" value="1"/>
</dbReference>
<dbReference type="Gene3D" id="3.40.50.300">
    <property type="entry name" value="P-loop containing nucleotide triphosphate hydrolases"/>
    <property type="match status" value="1"/>
</dbReference>
<protein>
    <submittedName>
        <fullName evidence="12">ABC transporter, ATP-binding protein</fullName>
    </submittedName>
</protein>
<keyword evidence="5" id="KW-0547">Nucleotide-binding</keyword>
<dbReference type="HOGENOM" id="CLU_000604_84_9_9"/>
<dbReference type="InterPro" id="IPR003439">
    <property type="entry name" value="ABC_transporter-like_ATP-bd"/>
</dbReference>
<dbReference type="PANTHER" id="PTHR43394:SF1">
    <property type="entry name" value="ATP-BINDING CASSETTE SUB-FAMILY B MEMBER 10, MITOCHONDRIAL"/>
    <property type="match status" value="1"/>
</dbReference>
<dbReference type="InterPro" id="IPR027417">
    <property type="entry name" value="P-loop_NTPase"/>
</dbReference>
<dbReference type="RefSeq" id="WP_023354618.1">
    <property type="nucleotide sequence ID" value="NZ_KI535368.1"/>
</dbReference>
<dbReference type="InterPro" id="IPR017871">
    <property type="entry name" value="ABC_transporter-like_CS"/>
</dbReference>
<dbReference type="STRING" id="592026.GCWU0000282_001746"/>
<evidence type="ECO:0000259" key="10">
    <source>
        <dbReference type="PROSITE" id="PS50893"/>
    </source>
</evidence>
<proteinExistence type="predicted"/>
<dbReference type="FunFam" id="3.40.50.300:FF:000221">
    <property type="entry name" value="Multidrug ABC transporter ATP-binding protein"/>
    <property type="match status" value="1"/>
</dbReference>
<dbReference type="InterPro" id="IPR036640">
    <property type="entry name" value="ABC1_TM_sf"/>
</dbReference>
<dbReference type="PROSITE" id="PS50893">
    <property type="entry name" value="ABC_TRANSPORTER_2"/>
    <property type="match status" value="1"/>
</dbReference>
<dbReference type="SUPFAM" id="SSF52540">
    <property type="entry name" value="P-loop containing nucleoside triphosphate hydrolases"/>
    <property type="match status" value="1"/>
</dbReference>
<dbReference type="GO" id="GO:0015421">
    <property type="term" value="F:ABC-type oligopeptide transporter activity"/>
    <property type="evidence" value="ECO:0007669"/>
    <property type="project" value="TreeGrafter"/>
</dbReference>
<dbReference type="PANTHER" id="PTHR43394">
    <property type="entry name" value="ATP-DEPENDENT PERMEASE MDL1, MITOCHONDRIAL"/>
    <property type="match status" value="1"/>
</dbReference>
<feature type="domain" description="ABC transmembrane type-1" evidence="11">
    <location>
        <begin position="24"/>
        <end position="291"/>
    </location>
</feature>
<comment type="subcellular location">
    <subcellularLocation>
        <location evidence="1">Cell membrane</location>
        <topology evidence="1">Multi-pass membrane protein</topology>
    </subcellularLocation>
</comment>
<dbReference type="EMBL" id="ACIL03000013">
    <property type="protein sequence ID" value="ESL02876.1"/>
    <property type="molecule type" value="Genomic_DNA"/>
</dbReference>
<dbReference type="AlphaFoldDB" id="V2Y589"/>
<dbReference type="InterPro" id="IPR039421">
    <property type="entry name" value="Type_1_exporter"/>
</dbReference>
<dbReference type="InterPro" id="IPR011527">
    <property type="entry name" value="ABC1_TM_dom"/>
</dbReference>
<evidence type="ECO:0000313" key="12">
    <source>
        <dbReference type="EMBL" id="ESL02876.1"/>
    </source>
</evidence>
<evidence type="ECO:0000313" key="13">
    <source>
        <dbReference type="Proteomes" id="UP000018227"/>
    </source>
</evidence>
<dbReference type="Pfam" id="PF00664">
    <property type="entry name" value="ABC_membrane"/>
    <property type="match status" value="1"/>
</dbReference>
<name>V2Y589_9FIRM</name>
<dbReference type="PROSITE" id="PS00211">
    <property type="entry name" value="ABC_TRANSPORTER_1"/>
    <property type="match status" value="1"/>
</dbReference>
<dbReference type="Gene3D" id="1.20.1560.10">
    <property type="entry name" value="ABC transporter type 1, transmembrane domain"/>
    <property type="match status" value="1"/>
</dbReference>
<gene>
    <name evidence="12" type="ORF">GCWU0000282_001746</name>
</gene>
<comment type="caution">
    <text evidence="12">The sequence shown here is derived from an EMBL/GenBank/DDBJ whole genome shotgun (WGS) entry which is preliminary data.</text>
</comment>
<keyword evidence="7 9" id="KW-1133">Transmembrane helix</keyword>
<evidence type="ECO:0000256" key="6">
    <source>
        <dbReference type="ARBA" id="ARBA00022840"/>
    </source>
</evidence>
<evidence type="ECO:0000256" key="4">
    <source>
        <dbReference type="ARBA" id="ARBA00022692"/>
    </source>
</evidence>
<evidence type="ECO:0000256" key="1">
    <source>
        <dbReference type="ARBA" id="ARBA00004651"/>
    </source>
</evidence>
<dbReference type="PROSITE" id="PS50929">
    <property type="entry name" value="ABC_TM1F"/>
    <property type="match status" value="1"/>
</dbReference>
<evidence type="ECO:0000256" key="8">
    <source>
        <dbReference type="ARBA" id="ARBA00023136"/>
    </source>
</evidence>
<dbReference type="GO" id="GO:0005886">
    <property type="term" value="C:plasma membrane"/>
    <property type="evidence" value="ECO:0007669"/>
    <property type="project" value="UniProtKB-SubCell"/>
</dbReference>
<feature type="transmembrane region" description="Helical" evidence="9">
    <location>
        <begin position="147"/>
        <end position="176"/>
    </location>
</feature>
<feature type="transmembrane region" description="Helical" evidence="9">
    <location>
        <begin position="249"/>
        <end position="268"/>
    </location>
</feature>
<evidence type="ECO:0000256" key="9">
    <source>
        <dbReference type="SAM" id="Phobius"/>
    </source>
</evidence>
<dbReference type="InterPro" id="IPR003593">
    <property type="entry name" value="AAA+_ATPase"/>
</dbReference>
<evidence type="ECO:0000256" key="2">
    <source>
        <dbReference type="ARBA" id="ARBA00022448"/>
    </source>
</evidence>
<keyword evidence="4 9" id="KW-0812">Transmembrane</keyword>
<accession>V2Y589</accession>
<dbReference type="SUPFAM" id="SSF90123">
    <property type="entry name" value="ABC transporter transmembrane region"/>
    <property type="match status" value="1"/>
</dbReference>
<dbReference type="CDD" id="cd07346">
    <property type="entry name" value="ABC_6TM_exporters"/>
    <property type="match status" value="1"/>
</dbReference>
<feature type="transmembrane region" description="Helical" evidence="9">
    <location>
        <begin position="21"/>
        <end position="44"/>
    </location>
</feature>
<evidence type="ECO:0000259" key="11">
    <source>
        <dbReference type="PROSITE" id="PS50929"/>
    </source>
</evidence>
<feature type="transmembrane region" description="Helical" evidence="9">
    <location>
        <begin position="274"/>
        <end position="295"/>
    </location>
</feature>
<dbReference type="GO" id="GO:0005524">
    <property type="term" value="F:ATP binding"/>
    <property type="evidence" value="ECO:0007669"/>
    <property type="project" value="UniProtKB-KW"/>
</dbReference>
<organism evidence="12 13">
    <name type="scientific">Catonella morbi ATCC 51271</name>
    <dbReference type="NCBI Taxonomy" id="592026"/>
    <lineage>
        <taxon>Bacteria</taxon>
        <taxon>Bacillati</taxon>
        <taxon>Bacillota</taxon>
        <taxon>Clostridia</taxon>
        <taxon>Lachnospirales</taxon>
        <taxon>Lachnospiraceae</taxon>
        <taxon>Catonella</taxon>
    </lineage>
</organism>
<dbReference type="Proteomes" id="UP000018227">
    <property type="component" value="Unassembled WGS sequence"/>
</dbReference>
<keyword evidence="6 12" id="KW-0067">ATP-binding</keyword>
<keyword evidence="3" id="KW-1003">Cell membrane</keyword>